<feature type="compositionally biased region" description="Basic and acidic residues" evidence="1">
    <location>
        <begin position="719"/>
        <end position="734"/>
    </location>
</feature>
<dbReference type="Pfam" id="PF20179">
    <property type="entry name" value="MSS51_C"/>
    <property type="match status" value="1"/>
</dbReference>
<evidence type="ECO:0000256" key="1">
    <source>
        <dbReference type="SAM" id="MobiDB-lite"/>
    </source>
</evidence>
<feature type="region of interest" description="Disordered" evidence="1">
    <location>
        <begin position="713"/>
        <end position="752"/>
    </location>
</feature>
<feature type="compositionally biased region" description="Basic and acidic residues" evidence="1">
    <location>
        <begin position="785"/>
        <end position="801"/>
    </location>
</feature>
<dbReference type="GeneID" id="114246840"/>
<feature type="compositionally biased region" description="Basic residues" evidence="1">
    <location>
        <begin position="170"/>
        <end position="179"/>
    </location>
</feature>
<feature type="region of interest" description="Disordered" evidence="1">
    <location>
        <begin position="162"/>
        <end position="192"/>
    </location>
</feature>
<sequence>MNSKKNKHKKSNKNIQNLPKHDEAEASETKESVVVTEITTDMPSEVPEPAKEEVQVLLDTETPKKPKRNRGKKKKGNENEECEEGKLTEPVEPKVELQSPLKEENVTHTEKVETIEVPTARKNKNKNKCNEPAIPVINTEPPSELSSTKEIEEQNLEIMPTEFLEESKSLKKKNKKKKRNYSDRSDKNPEVSCTAAFEDLLAEEGQTDRNQGEVQTKEDIAELKQVVDDLGIKVETEEIKSDIILEKQSEIQLESDTKSKKKGKKEKKMQTEHYAIENVDDIKPILTEGNVVKSLNAPENPSEGKSSDVVKSLKLCASIEESISSELPKQEIGSKEEFQKPKAKIAKPVEKKHTGKREIDDLKCEDVRSEDICIRETLTPIQEISPFTVTEETDEGLPVKSLIEDINLSTLEKAETKLKEEVLKSFETPEPISFKESENVTSKNKKKRKQIKVPENSPEGQIEKEHQKQPEDNVLLDAEQSHDKNILDESIKLEDKDHILFESLVLSDPVTTTEEIVDKIIESISQSDESNKAEIKTLEPSLDNHKMKKKGRKSPKLPLELGEGSKIAEIKLGTTAVEEKKDIEQTQDEGTGSTTLEEIEIRSCKSEESPCDVAPEIHYPRSTSQQLDDNNNMVIREILNDDLLNIPISTPTNIQGSGETPIGSPQMVSSGIKITEVEASSKAEEKTDLKSKMMEVNQDMEELRMSIERSLAELTSMEDNEKVPEKQYEKKSETEAIPQSAESLADREVKQQIEKEPTYEELAIEENPKIITENICINEGIVKSIPEEKKEKSPNIDEKVVPIESCSDLEPPVCPARKDNKGKGKKRKGKQETVSNPSQTQTETAITNTDTEKKDSKQKQDEKTEQKSDSTQAKSKQKSDLPSQDDVSKEEKEIQPVREQYEPIENFEDALSTVDDLDVNKSFEMILNEVTEEKQQELADNKPEIKIIGPDDTKATQSVPQPKNLLGHPAIPASSNRADYKKEKNKPPNSRQARVKIKDSNDIESSRTHKEIKEKKSKTDLYSPHIYSDAQGVVGHNYRLLRMEMILACEKELKRRLVPWEQEALLYPRMCADVWCRKWEQDALKDCERCGQMSYCANSPDHLPKSHQRWCKSYSLYQKLVTYQQTKGRLDLKMPTRVMSGLYQIPDNMNEVLASMYEEKIDMSDIQYAALTQIATAPLTALYSYQLYRNASPTTNGINKNTNFTIHVVGAELQFEADMLNKWEVFFLHLRPEVKELKVVLIGTELNPGNLPLELLEKTRMCADCRMNQRRLVLSFHDKTGYSEYKDTEDFILPDIVCAFNPAIHRSSVYNGKDPWPSTLTTITRLRIPFLVTAHTITELQRDLVRIKECCEVKVTGDPKHNPFASVRPDRNFISDDEAPLLFKNYCFMILNGF</sequence>
<evidence type="ECO:0000313" key="4">
    <source>
        <dbReference type="RefSeq" id="XP_028035355.1"/>
    </source>
</evidence>
<evidence type="ECO:0000313" key="3">
    <source>
        <dbReference type="Proteomes" id="UP000504629"/>
    </source>
</evidence>
<feature type="region of interest" description="Disordered" evidence="1">
    <location>
        <begin position="250"/>
        <end position="272"/>
    </location>
</feature>
<feature type="region of interest" description="Disordered" evidence="1">
    <location>
        <begin position="1"/>
        <end position="149"/>
    </location>
</feature>
<feature type="domain" description="Mitochondrial splicing suppressor 51-like C-terminal" evidence="2">
    <location>
        <begin position="1178"/>
        <end position="1373"/>
    </location>
</feature>
<feature type="compositionally biased region" description="Basic and acidic residues" evidence="1">
    <location>
        <begin position="850"/>
        <end position="868"/>
    </location>
</feature>
<feature type="compositionally biased region" description="Basic residues" evidence="1">
    <location>
        <begin position="546"/>
        <end position="555"/>
    </location>
</feature>
<feature type="compositionally biased region" description="Polar residues" evidence="1">
    <location>
        <begin position="832"/>
        <end position="848"/>
    </location>
</feature>
<feature type="compositionally biased region" description="Basic and acidic residues" evidence="1">
    <location>
        <begin position="996"/>
        <end position="1018"/>
    </location>
</feature>
<proteinExistence type="predicted"/>
<feature type="region of interest" description="Disordered" evidence="1">
    <location>
        <begin position="946"/>
        <end position="1018"/>
    </location>
</feature>
<dbReference type="PANTHER" id="PTHR28069:SF2">
    <property type="entry name" value="GH20023P"/>
    <property type="match status" value="1"/>
</dbReference>
<name>A0A6J2K0F7_BOMMA</name>
<dbReference type="InterPro" id="IPR046824">
    <property type="entry name" value="Mss51-like_C"/>
</dbReference>
<feature type="compositionally biased region" description="Basic and acidic residues" evidence="1">
    <location>
        <begin position="328"/>
        <end position="340"/>
    </location>
</feature>
<dbReference type="Proteomes" id="UP000504629">
    <property type="component" value="Unplaced"/>
</dbReference>
<reference evidence="4" key="1">
    <citation type="submission" date="2025-08" db="UniProtKB">
        <authorList>
            <consortium name="RefSeq"/>
        </authorList>
    </citation>
    <scope>IDENTIFICATION</scope>
    <source>
        <tissue evidence="4">Silk gland</tissue>
    </source>
</reference>
<dbReference type="PANTHER" id="PTHR28069">
    <property type="entry name" value="GH20023P"/>
    <property type="match status" value="1"/>
</dbReference>
<feature type="compositionally biased region" description="Basic and acidic residues" evidence="1">
    <location>
        <begin position="529"/>
        <end position="545"/>
    </location>
</feature>
<feature type="region of interest" description="Disordered" evidence="1">
    <location>
        <begin position="783"/>
        <end position="907"/>
    </location>
</feature>
<feature type="compositionally biased region" description="Basic and acidic residues" evidence="1">
    <location>
        <begin position="19"/>
        <end position="31"/>
    </location>
</feature>
<feature type="compositionally biased region" description="Basic residues" evidence="1">
    <location>
        <begin position="1"/>
        <end position="12"/>
    </location>
</feature>
<feature type="compositionally biased region" description="Basic and acidic residues" evidence="1">
    <location>
        <begin position="84"/>
        <end position="114"/>
    </location>
</feature>
<feature type="compositionally biased region" description="Basic and acidic residues" evidence="1">
    <location>
        <begin position="886"/>
        <end position="901"/>
    </location>
</feature>
<keyword evidence="3" id="KW-1185">Reference proteome</keyword>
<feature type="region of interest" description="Disordered" evidence="1">
    <location>
        <begin position="428"/>
        <end position="474"/>
    </location>
</feature>
<dbReference type="OrthoDB" id="5282002at2759"/>
<protein>
    <submittedName>
        <fullName evidence="4">Nuclear-pore anchor-like isoform X2</fullName>
    </submittedName>
</protein>
<feature type="compositionally biased region" description="Basic residues" evidence="1">
    <location>
        <begin position="65"/>
        <end position="75"/>
    </location>
</feature>
<feature type="region of interest" description="Disordered" evidence="1">
    <location>
        <begin position="526"/>
        <end position="562"/>
    </location>
</feature>
<evidence type="ECO:0000259" key="2">
    <source>
        <dbReference type="Pfam" id="PF20179"/>
    </source>
</evidence>
<accession>A0A6J2K0F7</accession>
<organism evidence="3 4">
    <name type="scientific">Bombyx mandarina</name>
    <name type="common">Wild silk moth</name>
    <name type="synonym">Wild silkworm</name>
    <dbReference type="NCBI Taxonomy" id="7092"/>
    <lineage>
        <taxon>Eukaryota</taxon>
        <taxon>Metazoa</taxon>
        <taxon>Ecdysozoa</taxon>
        <taxon>Arthropoda</taxon>
        <taxon>Hexapoda</taxon>
        <taxon>Insecta</taxon>
        <taxon>Pterygota</taxon>
        <taxon>Neoptera</taxon>
        <taxon>Endopterygota</taxon>
        <taxon>Lepidoptera</taxon>
        <taxon>Glossata</taxon>
        <taxon>Ditrysia</taxon>
        <taxon>Bombycoidea</taxon>
        <taxon>Bombycidae</taxon>
        <taxon>Bombycinae</taxon>
        <taxon>Bombyx</taxon>
    </lineage>
</organism>
<feature type="compositionally biased region" description="Basic and acidic residues" evidence="1">
    <location>
        <begin position="461"/>
        <end position="471"/>
    </location>
</feature>
<feature type="region of interest" description="Disordered" evidence="1">
    <location>
        <begin position="326"/>
        <end position="355"/>
    </location>
</feature>
<gene>
    <name evidence="4" type="primary">LOC114246840</name>
</gene>
<feature type="compositionally biased region" description="Basic and acidic residues" evidence="1">
    <location>
        <begin position="180"/>
        <end position="189"/>
    </location>
</feature>
<dbReference type="RefSeq" id="XP_028035355.1">
    <property type="nucleotide sequence ID" value="XM_028179554.1"/>
</dbReference>